<evidence type="ECO:0000313" key="2">
    <source>
        <dbReference type="Proteomes" id="UP000017048"/>
    </source>
</evidence>
<dbReference type="InterPro" id="IPR009097">
    <property type="entry name" value="Cyclic_Pdiesterase"/>
</dbReference>
<dbReference type="EMBL" id="BAFO02000005">
    <property type="protein sequence ID" value="GAD81845.1"/>
    <property type="molecule type" value="Genomic_DNA"/>
</dbReference>
<proteinExistence type="predicted"/>
<comment type="caution">
    <text evidence="1">The sequence shown here is derived from an EMBL/GenBank/DDBJ whole genome shotgun (WGS) entry which is preliminary data.</text>
</comment>
<name>U5E4V5_NOCAS</name>
<keyword evidence="2" id="KW-1185">Reference proteome</keyword>
<dbReference type="Proteomes" id="UP000017048">
    <property type="component" value="Unassembled WGS sequence"/>
</dbReference>
<organism evidence="1 2">
    <name type="scientific">Nocardia asteroides NBRC 15531</name>
    <dbReference type="NCBI Taxonomy" id="1110697"/>
    <lineage>
        <taxon>Bacteria</taxon>
        <taxon>Bacillati</taxon>
        <taxon>Actinomycetota</taxon>
        <taxon>Actinomycetes</taxon>
        <taxon>Mycobacteriales</taxon>
        <taxon>Nocardiaceae</taxon>
        <taxon>Nocardia</taxon>
    </lineage>
</organism>
<accession>U5E4V5</accession>
<dbReference type="Pfam" id="PF13563">
    <property type="entry name" value="2_5_RNA_ligase2"/>
    <property type="match status" value="1"/>
</dbReference>
<reference evidence="1 2" key="1">
    <citation type="journal article" date="2014" name="BMC Genomics">
        <title>Genome based analysis of type-I polyketide synthase and nonribosomal peptide synthetase gene clusters in seven strains of five representative Nocardia species.</title>
        <authorList>
            <person name="Komaki H."/>
            <person name="Ichikawa N."/>
            <person name="Hosoyama A."/>
            <person name="Takahashi-Nakaguchi A."/>
            <person name="Matsuzawa T."/>
            <person name="Suzuki K."/>
            <person name="Fujita N."/>
            <person name="Gonoi T."/>
        </authorList>
    </citation>
    <scope>NUCLEOTIDE SEQUENCE [LARGE SCALE GENOMIC DNA]</scope>
    <source>
        <strain evidence="1 2">NBRC 15531</strain>
    </source>
</reference>
<dbReference type="GeneID" id="91519941"/>
<dbReference type="RefSeq" id="WP_022565561.1">
    <property type="nucleotide sequence ID" value="NZ_BAFO02000005.1"/>
</dbReference>
<protein>
    <recommendedName>
        <fullName evidence="3">2'-5' RNA ligase</fullName>
    </recommendedName>
</protein>
<dbReference type="AlphaFoldDB" id="U5E4V5"/>
<sequence length="248" mass="27170">MTSSGVFPPPLPHSTANPEAIAHSDWNAFTTVEDLRDHWSVKQWAPGHTGCYWYLTLDDPALRELTADYQHKLTHPALDPVPLDALHLTLTGIGSTTTVTDTQIDNLIPLAQDRLADLRPFDLTCGPLTGSRSAVRLSVSPWDPLLELHQLLVTATAESIPSFAPTAATRCNRFRPHLGIAYNNTDRPAAELIETVAALRNTDPVTVHVARVELVVLRREGHSYRWNTHAVVPIGRLCSALTPPAPPS</sequence>
<evidence type="ECO:0008006" key="3">
    <source>
        <dbReference type="Google" id="ProtNLM"/>
    </source>
</evidence>
<evidence type="ECO:0000313" key="1">
    <source>
        <dbReference type="EMBL" id="GAD81845.1"/>
    </source>
</evidence>
<gene>
    <name evidence="1" type="ORF">NCAST_05_02820</name>
</gene>
<dbReference type="eggNOG" id="COG1514">
    <property type="taxonomic scope" value="Bacteria"/>
</dbReference>
<dbReference type="SUPFAM" id="SSF55144">
    <property type="entry name" value="LigT-like"/>
    <property type="match status" value="1"/>
</dbReference>
<dbReference type="STRING" id="1824.SAMN05444423_10716"/>
<dbReference type="Gene3D" id="3.90.1140.10">
    <property type="entry name" value="Cyclic phosphodiesterase"/>
    <property type="match status" value="1"/>
</dbReference>